<evidence type="ECO:0000259" key="1">
    <source>
        <dbReference type="Pfam" id="PF19916"/>
    </source>
</evidence>
<dbReference type="SUPFAM" id="SSF50494">
    <property type="entry name" value="Trypsin-like serine proteases"/>
    <property type="match status" value="1"/>
</dbReference>
<sequence length="610" mass="66871">MPSPSPGFDLSWQVRIMTPDGYVVGGGILLPGGHVATCAHVVRDALCLEDTDLPPAPAEVVVGTEDGQRRAAGLLAEHWDDALDIAVLTLRDAHPVGAAVQLGRVATGPRPRRVRVHGYPQGVEGGLTARAEVVGRGGTRLGQLQVDIDRSHPVPVEGGFSGCGVIDDLQGRVVGILTSRVEGLIPEDGRTAFMIPVEQVPFLLDLLTAQEEATLAVRRWLSGLRFGAIRSAFDEAMHGRADHPREDFGTALDAYDYLADLTPDDDGLPRDAIFLEEVRARGLWTGEGLSETIDRHHRNTLAEEEWRGLMRRSRAPRPPERAEAPWLIVCAEPVEGDLDGPERYTVTSWTVSGGPRPGYSRGSGRTVTRETLEETVLEMVDAAKRLPGAVSHGLNLQFVLPFSLLAWQVTRWGRPAPITGIVQPIGGAHEIVLRCWELLYNDHPQWRDVHAQLRKHQHALSARKEGDVYWVSTSTTSETARRTLNTHLADEELVACVLGADPRTSEGYEQLGIALTTGIPIIVWLRGDAEGTELFHRHVRPFLGGDRERLSLAKIEALPHALKKFRTGSEIGSRQEGSGYDPLEVSMVYEISSQMPDPPDLADFHPHHSR</sequence>
<dbReference type="InterPro" id="IPR009003">
    <property type="entry name" value="Peptidase_S1_PA"/>
</dbReference>
<dbReference type="Pfam" id="PF13365">
    <property type="entry name" value="Trypsin_2"/>
    <property type="match status" value="1"/>
</dbReference>
<accession>A0A1T4KUD0</accession>
<proteinExistence type="predicted"/>
<gene>
    <name evidence="3" type="ORF">SAMN02745673_00537</name>
</gene>
<feature type="domain" description="vWA-MoxR associated protein C-terminal" evidence="2">
    <location>
        <begin position="342"/>
        <end position="569"/>
    </location>
</feature>
<dbReference type="InterPro" id="IPR045555">
    <property type="entry name" value="VMAP-M0"/>
</dbReference>
<dbReference type="InterPro" id="IPR045450">
    <property type="entry name" value="VMAP_C"/>
</dbReference>
<dbReference type="Pfam" id="PF19916">
    <property type="entry name" value="VMAP-M0"/>
    <property type="match status" value="1"/>
</dbReference>
<dbReference type="Gene3D" id="2.40.10.120">
    <property type="match status" value="1"/>
</dbReference>
<keyword evidence="4" id="KW-1185">Reference proteome</keyword>
<dbReference type="STRING" id="1122192.SAMN02745673_00537"/>
<evidence type="ECO:0000313" key="3">
    <source>
        <dbReference type="EMBL" id="SJZ45907.1"/>
    </source>
</evidence>
<evidence type="ECO:0000313" key="4">
    <source>
        <dbReference type="Proteomes" id="UP000190637"/>
    </source>
</evidence>
<dbReference type="EMBL" id="FUWS01000001">
    <property type="protein sequence ID" value="SJZ45907.1"/>
    <property type="molecule type" value="Genomic_DNA"/>
</dbReference>
<dbReference type="Pfam" id="PF20028">
    <property type="entry name" value="VMAP-C"/>
    <property type="match status" value="1"/>
</dbReference>
<name>A0A1T4KUD0_9ACTN</name>
<reference evidence="3 4" key="1">
    <citation type="submission" date="2017-02" db="EMBL/GenBank/DDBJ databases">
        <authorList>
            <person name="Peterson S.W."/>
        </authorList>
    </citation>
    <scope>NUCLEOTIDE SEQUENCE [LARGE SCALE GENOMIC DNA]</scope>
    <source>
        <strain evidence="3 4">DSM 45154</strain>
    </source>
</reference>
<dbReference type="Proteomes" id="UP000190637">
    <property type="component" value="Unassembled WGS sequence"/>
</dbReference>
<organism evidence="3 4">
    <name type="scientific">Marinactinospora thermotolerans DSM 45154</name>
    <dbReference type="NCBI Taxonomy" id="1122192"/>
    <lineage>
        <taxon>Bacteria</taxon>
        <taxon>Bacillati</taxon>
        <taxon>Actinomycetota</taxon>
        <taxon>Actinomycetes</taxon>
        <taxon>Streptosporangiales</taxon>
        <taxon>Nocardiopsidaceae</taxon>
        <taxon>Marinactinospora</taxon>
    </lineage>
</organism>
<dbReference type="AlphaFoldDB" id="A0A1T4KUD0"/>
<protein>
    <submittedName>
        <fullName evidence="3">Trypsin-like peptidase domain-containing protein</fullName>
    </submittedName>
</protein>
<feature type="domain" description="vWA-MoxR associated protein middle region 0" evidence="1">
    <location>
        <begin position="211"/>
        <end position="303"/>
    </location>
</feature>
<evidence type="ECO:0000259" key="2">
    <source>
        <dbReference type="Pfam" id="PF20028"/>
    </source>
</evidence>